<dbReference type="EMBL" id="CM004396">
    <property type="protein sequence ID" value="OAY38579.1"/>
    <property type="molecule type" value="Genomic_DNA"/>
</dbReference>
<sequence length="536" mass="61528">MNAYSILEPTLKDILEVVKPLREDWEVRSKIIEELKDVVTSVESLRGATVEPFGSFVSNLFTRWGDLDISIVLSNGSYISSAGKKRKQNLLGELLRALRQRGGWRGLQFVPNARVPILKFESGRQSISCDISIDNLQGQMKSNFLFWINQIDGRYRDMVLLVKEWAKAYSINNPKTGTLNSYSLSLLVIFHFQTCVPAILPPLKEIYPRNAVDDLAGVRIVAEERIKEICNANISRYVSDKYREVNRSSLSELFISFLAKFSDIRLKAAELGICTFTGQWEDIKSNTRWLPKTYALFIEDPFEQPENTARAVSAGNLEKISEAFQMSYNRLVLAGHNSSSLLSMLVRPQILNFIARTTVGSSNYTPVDYQSTRPVMSRAVQPQSRVQHQIQNMSSLERHPNYFTAKRQVSHPNSLSKQIQETHPNNSKLRLQHPIQNTRLEKQPINFSKQRQQIHPDTTSLEKHPNYFTRQRQESHPDTTTLVKHPDYFTKQTQGTRPYSSTKQRQESYPSYSTRQNHAVPYYGQGQHIWRPKSDG</sequence>
<dbReference type="Pfam" id="PF22600">
    <property type="entry name" value="MTPAP-like_central"/>
    <property type="match status" value="1"/>
</dbReference>
<dbReference type="Gramene" id="Manes.10G026300.1.v8.1">
    <property type="protein sequence ID" value="Manes.10G026300.1.v8.1.CDS"/>
    <property type="gene ID" value="Manes.10G026300.v8.1"/>
</dbReference>
<dbReference type="Gramene" id="Manes.10G026300.3.v8.1">
    <property type="protein sequence ID" value="Manes.10G026300.3.v8.1.CDS"/>
    <property type="gene ID" value="Manes.10G026300.v8.1"/>
</dbReference>
<feature type="domain" description="Poly(A) RNA polymerase mitochondrial-like central palm" evidence="2">
    <location>
        <begin position="10"/>
        <end position="145"/>
    </location>
</feature>
<proteinExistence type="predicted"/>
<organism evidence="3 4">
    <name type="scientific">Manihot esculenta</name>
    <name type="common">Cassava</name>
    <name type="synonym">Jatropha manihot</name>
    <dbReference type="NCBI Taxonomy" id="3983"/>
    <lineage>
        <taxon>Eukaryota</taxon>
        <taxon>Viridiplantae</taxon>
        <taxon>Streptophyta</taxon>
        <taxon>Embryophyta</taxon>
        <taxon>Tracheophyta</taxon>
        <taxon>Spermatophyta</taxon>
        <taxon>Magnoliopsida</taxon>
        <taxon>eudicotyledons</taxon>
        <taxon>Gunneridae</taxon>
        <taxon>Pentapetalae</taxon>
        <taxon>rosids</taxon>
        <taxon>fabids</taxon>
        <taxon>Malpighiales</taxon>
        <taxon>Euphorbiaceae</taxon>
        <taxon>Crotonoideae</taxon>
        <taxon>Manihoteae</taxon>
        <taxon>Manihot</taxon>
    </lineage>
</organism>
<protein>
    <recommendedName>
        <fullName evidence="2">Poly(A) RNA polymerase mitochondrial-like central palm domain-containing protein</fullName>
    </recommendedName>
</protein>
<dbReference type="EMBL" id="CM004396">
    <property type="protein sequence ID" value="OAY38581.1"/>
    <property type="molecule type" value="Genomic_DNA"/>
</dbReference>
<dbReference type="Gramene" id="Manes.10G026300.4.v8.1">
    <property type="protein sequence ID" value="Manes.10G026300.4.v8.1.CDS"/>
    <property type="gene ID" value="Manes.10G026300.v8.1"/>
</dbReference>
<dbReference type="SUPFAM" id="SSF81301">
    <property type="entry name" value="Nucleotidyltransferase"/>
    <property type="match status" value="1"/>
</dbReference>
<dbReference type="Gene3D" id="3.30.460.10">
    <property type="entry name" value="Beta Polymerase, domain 2"/>
    <property type="match status" value="1"/>
</dbReference>
<dbReference type="OMA" id="DWDTRIT"/>
<feature type="region of interest" description="Disordered" evidence="1">
    <location>
        <begin position="470"/>
        <end position="536"/>
    </location>
</feature>
<name>A0A251JY61_MANES</name>
<evidence type="ECO:0000313" key="3">
    <source>
        <dbReference type="EMBL" id="OAY38581.1"/>
    </source>
</evidence>
<dbReference type="CDD" id="cd05402">
    <property type="entry name" value="NT_PAP_TUTase"/>
    <property type="match status" value="1"/>
</dbReference>
<dbReference type="GO" id="GO:0010587">
    <property type="term" value="P:miRNA catabolic process"/>
    <property type="evidence" value="ECO:0007669"/>
    <property type="project" value="EnsemblPlants"/>
</dbReference>
<evidence type="ECO:0000256" key="1">
    <source>
        <dbReference type="SAM" id="MobiDB-lite"/>
    </source>
</evidence>
<dbReference type="SUPFAM" id="SSF81631">
    <property type="entry name" value="PAP/OAS1 substrate-binding domain"/>
    <property type="match status" value="1"/>
</dbReference>
<dbReference type="GO" id="GO:0005737">
    <property type="term" value="C:cytoplasm"/>
    <property type="evidence" value="ECO:0007669"/>
    <property type="project" value="EnsemblPlants"/>
</dbReference>
<dbReference type="GO" id="GO:0005634">
    <property type="term" value="C:nucleus"/>
    <property type="evidence" value="ECO:0007669"/>
    <property type="project" value="EnsemblPlants"/>
</dbReference>
<dbReference type="Gramene" id="Manes.10G026300.6.v8.1">
    <property type="protein sequence ID" value="Manes.10G026300.6.v8.1.CDS"/>
    <property type="gene ID" value="Manes.10G026300.v8.1"/>
</dbReference>
<dbReference type="Proteomes" id="UP000091857">
    <property type="component" value="Chromosome 10"/>
</dbReference>
<dbReference type="PANTHER" id="PTHR12271">
    <property type="entry name" value="POLY A POLYMERASE CID PAP -RELATED"/>
    <property type="match status" value="1"/>
</dbReference>
<dbReference type="GO" id="GO:0031123">
    <property type="term" value="P:RNA 3'-end processing"/>
    <property type="evidence" value="ECO:0000318"/>
    <property type="project" value="GO_Central"/>
</dbReference>
<keyword evidence="4" id="KW-1185">Reference proteome</keyword>
<evidence type="ECO:0000259" key="2">
    <source>
        <dbReference type="Pfam" id="PF22600"/>
    </source>
</evidence>
<feature type="compositionally biased region" description="Polar residues" evidence="1">
    <location>
        <begin position="490"/>
        <end position="517"/>
    </location>
</feature>
<dbReference type="InterPro" id="IPR043519">
    <property type="entry name" value="NT_sf"/>
</dbReference>
<dbReference type="Gene3D" id="1.10.1410.10">
    <property type="match status" value="1"/>
</dbReference>
<dbReference type="OrthoDB" id="2274644at2759"/>
<dbReference type="AlphaFoldDB" id="A0A251JY61"/>
<reference evidence="3 4" key="1">
    <citation type="submission" date="2016-02" db="EMBL/GenBank/DDBJ databases">
        <title>WGS assembly of Manihot esculenta.</title>
        <authorList>
            <person name="Bredeson J.V."/>
            <person name="Prochnik S.E."/>
            <person name="Lyons J.B."/>
            <person name="Schmutz J."/>
            <person name="Grimwood J."/>
            <person name="Vrebalov J."/>
            <person name="Bart R.S."/>
            <person name="Amuge T."/>
            <person name="Ferguson M.E."/>
            <person name="Green R."/>
            <person name="Putnam N."/>
            <person name="Stites J."/>
            <person name="Rounsley S."/>
            <person name="Rokhsar D.S."/>
        </authorList>
    </citation>
    <scope>NUCLEOTIDE SEQUENCE [LARGE SCALE GENOMIC DNA]</scope>
    <source>
        <strain evidence="4">cv. AM560-2</strain>
        <tissue evidence="3">Leaf</tissue>
    </source>
</reference>
<dbReference type="STRING" id="3983.A0A251JY61"/>
<accession>A0A251JY61</accession>
<dbReference type="Gramene" id="Manes.10G026300.7.v8.1">
    <property type="protein sequence ID" value="Manes.10G026300.7.v8.1.CDS"/>
    <property type="gene ID" value="Manes.10G026300.v8.1"/>
</dbReference>
<dbReference type="PANTHER" id="PTHR12271:SF123">
    <property type="entry name" value="PROTEIN HESO1"/>
    <property type="match status" value="1"/>
</dbReference>
<evidence type="ECO:0000313" key="4">
    <source>
        <dbReference type="Proteomes" id="UP000091857"/>
    </source>
</evidence>
<dbReference type="GO" id="GO:0050265">
    <property type="term" value="F:RNA uridylyltransferase activity"/>
    <property type="evidence" value="ECO:0000318"/>
    <property type="project" value="GO_Central"/>
</dbReference>
<dbReference type="InterPro" id="IPR054708">
    <property type="entry name" value="MTPAP-like_central"/>
</dbReference>
<gene>
    <name evidence="3" type="ORF">MANES_10G026300</name>
</gene>